<dbReference type="EMBL" id="CACVKT020008846">
    <property type="protein sequence ID" value="CAC5418009.1"/>
    <property type="molecule type" value="Genomic_DNA"/>
</dbReference>
<gene>
    <name evidence="2" type="ORF">MCOR_50472</name>
</gene>
<dbReference type="Proteomes" id="UP000507470">
    <property type="component" value="Unassembled WGS sequence"/>
</dbReference>
<dbReference type="AlphaFoldDB" id="A0A6J8EB13"/>
<feature type="compositionally biased region" description="Polar residues" evidence="1">
    <location>
        <begin position="31"/>
        <end position="43"/>
    </location>
</feature>
<feature type="region of interest" description="Disordered" evidence="1">
    <location>
        <begin position="1"/>
        <end position="52"/>
    </location>
</feature>
<feature type="compositionally biased region" description="Acidic residues" evidence="1">
    <location>
        <begin position="1"/>
        <end position="30"/>
    </location>
</feature>
<evidence type="ECO:0000256" key="1">
    <source>
        <dbReference type="SAM" id="MobiDB-lite"/>
    </source>
</evidence>
<evidence type="ECO:0000313" key="3">
    <source>
        <dbReference type="Proteomes" id="UP000507470"/>
    </source>
</evidence>
<sequence length="403" mass="46412">MNVNDIEEDIEDEDEEAFIDNEEDENDLEDTYQTRNYSNTEVSTDPRRRDDPALQGAIKKRLAVFDGAEGVVRDSKGYLTGNNPLVLFPPVLEDGCLCGLATLDDDHPKWGIGPGGEVQTVVYLTNGPDRLKPELACPSSSVLQQLEDRVRENYLDDVYYCRFFESGVLQGYFLSEGMSQLKNYFEEHHLDITRLVWLQVSTQDDIKQYHRRYTLKLERKRSHHSLSNPGSDTGRRYINLLERNKTSILNSQKIDGKGTNLNRILPENNTQKARFIEASGVFHPILHTWENTIQNYRSKGVPVENPEFKFIFDPPSSSKYTLYDQCKIISCLPNDHYWNEGTHAHVGYGRMLSVRDSTEKYKPASLRNLILYHHRESNYSAIFRLVDKFQNPESSPANSPEHQ</sequence>
<accession>A0A6J8EB13</accession>
<organism evidence="2 3">
    <name type="scientific">Mytilus coruscus</name>
    <name type="common">Sea mussel</name>
    <dbReference type="NCBI Taxonomy" id="42192"/>
    <lineage>
        <taxon>Eukaryota</taxon>
        <taxon>Metazoa</taxon>
        <taxon>Spiralia</taxon>
        <taxon>Lophotrochozoa</taxon>
        <taxon>Mollusca</taxon>
        <taxon>Bivalvia</taxon>
        <taxon>Autobranchia</taxon>
        <taxon>Pteriomorphia</taxon>
        <taxon>Mytilida</taxon>
        <taxon>Mytiloidea</taxon>
        <taxon>Mytilidae</taxon>
        <taxon>Mytilinae</taxon>
        <taxon>Mytilus</taxon>
    </lineage>
</organism>
<keyword evidence="3" id="KW-1185">Reference proteome</keyword>
<name>A0A6J8EB13_MYTCO</name>
<protein>
    <submittedName>
        <fullName evidence="2">Uncharacterized protein</fullName>
    </submittedName>
</protein>
<proteinExistence type="predicted"/>
<reference evidence="2 3" key="1">
    <citation type="submission" date="2020-06" db="EMBL/GenBank/DDBJ databases">
        <authorList>
            <person name="Li R."/>
            <person name="Bekaert M."/>
        </authorList>
    </citation>
    <scope>NUCLEOTIDE SEQUENCE [LARGE SCALE GENOMIC DNA]</scope>
    <source>
        <strain evidence="3">wild</strain>
    </source>
</reference>
<evidence type="ECO:0000313" key="2">
    <source>
        <dbReference type="EMBL" id="CAC5418009.1"/>
    </source>
</evidence>